<dbReference type="AlphaFoldDB" id="A0A1A9ZX00"/>
<dbReference type="EnsemblMetazoa" id="GPAI027711-RA">
    <property type="protein sequence ID" value="GPAI027711-PA"/>
    <property type="gene ID" value="GPAI027711"/>
</dbReference>
<dbReference type="Proteomes" id="UP000092445">
    <property type="component" value="Unassembled WGS sequence"/>
</dbReference>
<dbReference type="Gene3D" id="1.20.5.340">
    <property type="match status" value="1"/>
</dbReference>
<keyword evidence="3" id="KW-1185">Reference proteome</keyword>
<reference evidence="3" key="1">
    <citation type="submission" date="2014-03" db="EMBL/GenBank/DDBJ databases">
        <authorList>
            <person name="Aksoy S."/>
            <person name="Warren W."/>
            <person name="Wilson R.K."/>
        </authorList>
    </citation>
    <scope>NUCLEOTIDE SEQUENCE [LARGE SCALE GENOMIC DNA]</scope>
    <source>
        <strain evidence="3">IAEA</strain>
    </source>
</reference>
<dbReference type="STRING" id="7398.A0A1A9ZX00"/>
<organism evidence="2 3">
    <name type="scientific">Glossina pallidipes</name>
    <name type="common">Tsetse fly</name>
    <dbReference type="NCBI Taxonomy" id="7398"/>
    <lineage>
        <taxon>Eukaryota</taxon>
        <taxon>Metazoa</taxon>
        <taxon>Ecdysozoa</taxon>
        <taxon>Arthropoda</taxon>
        <taxon>Hexapoda</taxon>
        <taxon>Insecta</taxon>
        <taxon>Pterygota</taxon>
        <taxon>Neoptera</taxon>
        <taxon>Endopterygota</taxon>
        <taxon>Diptera</taxon>
        <taxon>Brachycera</taxon>
        <taxon>Muscomorpha</taxon>
        <taxon>Hippoboscoidea</taxon>
        <taxon>Glossinidae</taxon>
        <taxon>Glossina</taxon>
    </lineage>
</organism>
<evidence type="ECO:0000313" key="3">
    <source>
        <dbReference type="Proteomes" id="UP000092445"/>
    </source>
</evidence>
<feature type="region of interest" description="Disordered" evidence="1">
    <location>
        <begin position="51"/>
        <end position="84"/>
    </location>
</feature>
<dbReference type="PANTHER" id="PTHR37917:SF9">
    <property type="entry name" value="RHOPTRY PROTEIN"/>
    <property type="match status" value="1"/>
</dbReference>
<dbReference type="PANTHER" id="PTHR37917">
    <property type="entry name" value="PROTEIN CBG03580"/>
    <property type="match status" value="1"/>
</dbReference>
<dbReference type="VEuPathDB" id="VectorBase:GPAI027711"/>
<accession>A0A1A9ZX00</accession>
<evidence type="ECO:0000256" key="1">
    <source>
        <dbReference type="SAM" id="MobiDB-lite"/>
    </source>
</evidence>
<protein>
    <submittedName>
        <fullName evidence="2">Uncharacterized protein</fullName>
    </submittedName>
</protein>
<name>A0A1A9ZX00_GLOPL</name>
<feature type="region of interest" description="Disordered" evidence="1">
    <location>
        <begin position="116"/>
        <end position="202"/>
    </location>
</feature>
<reference evidence="2" key="2">
    <citation type="submission" date="2020-05" db="UniProtKB">
        <authorList>
            <consortium name="EnsemblMetazoa"/>
        </authorList>
    </citation>
    <scope>IDENTIFICATION</scope>
    <source>
        <strain evidence="2">IAEA</strain>
    </source>
</reference>
<proteinExistence type="predicted"/>
<feature type="compositionally biased region" description="Basic and acidic residues" evidence="1">
    <location>
        <begin position="64"/>
        <end position="74"/>
    </location>
</feature>
<sequence length="360" mass="37882">MHAKKCLKLLKTLSKPDAIVRIGIVLDSIVNGILTKLKTVLVPELTKFGSHEKRLHSTSPNKQIEPRSNNHNDFNESNDEDSFEREVFQGNSKGGIGKSKGGIVYSKGGIANSKGGIANSKGGIANSKRGIAKSKGGIPNSEGGIAKSKGGIANSKGGIANSKGGIANSKRGIAKSKGSIANSKGGIANSKRGIANSKGGIANSKGSIGKSTGGIANSKGGIANSKGGIANSKGSIGKSTGGIAKSKGGIANSKGVTAPAPDYLKTCNLNELYKSRPHDILKHHDLLLYNCLKPKNFVFEEFLVQKDDHDSTSISYVAVGQKRDLRYDVYENENQKVKRSRNGKIKLIDGDKDQAIEDRY</sequence>
<evidence type="ECO:0000313" key="2">
    <source>
        <dbReference type="EnsemblMetazoa" id="GPAI027711-PA"/>
    </source>
</evidence>